<evidence type="ECO:0000259" key="2">
    <source>
        <dbReference type="SMART" id="SM00976"/>
    </source>
</evidence>
<name>A0A2T4BYD7_TRILO</name>
<feature type="compositionally biased region" description="Polar residues" evidence="1">
    <location>
        <begin position="1381"/>
        <end position="1398"/>
    </location>
</feature>
<feature type="compositionally biased region" description="Basic and acidic residues" evidence="1">
    <location>
        <begin position="563"/>
        <end position="580"/>
    </location>
</feature>
<dbReference type="InterPro" id="IPR012340">
    <property type="entry name" value="NA-bd_OB-fold"/>
</dbReference>
<feature type="region of interest" description="Disordered" evidence="1">
    <location>
        <begin position="1057"/>
        <end position="1173"/>
    </location>
</feature>
<dbReference type="Proteomes" id="UP000240760">
    <property type="component" value="Unassembled WGS sequence"/>
</dbReference>
<evidence type="ECO:0000256" key="1">
    <source>
        <dbReference type="SAM" id="MobiDB-lite"/>
    </source>
</evidence>
<dbReference type="GO" id="GO:0000723">
    <property type="term" value="P:telomere maintenance"/>
    <property type="evidence" value="ECO:0007669"/>
    <property type="project" value="InterPro"/>
</dbReference>
<feature type="compositionally biased region" description="Acidic residues" evidence="1">
    <location>
        <begin position="581"/>
        <end position="639"/>
    </location>
</feature>
<dbReference type="InterPro" id="IPR011564">
    <property type="entry name" value="Telomer_end-bd_POT1/Cdc13"/>
</dbReference>
<dbReference type="EMBL" id="KZ679136">
    <property type="protein sequence ID" value="PTB74350.1"/>
    <property type="molecule type" value="Genomic_DNA"/>
</dbReference>
<feature type="compositionally biased region" description="Polar residues" evidence="1">
    <location>
        <begin position="929"/>
        <end position="951"/>
    </location>
</feature>
<organism evidence="3 4">
    <name type="scientific">Trichoderma longibrachiatum ATCC 18648</name>
    <dbReference type="NCBI Taxonomy" id="983965"/>
    <lineage>
        <taxon>Eukaryota</taxon>
        <taxon>Fungi</taxon>
        <taxon>Dikarya</taxon>
        <taxon>Ascomycota</taxon>
        <taxon>Pezizomycotina</taxon>
        <taxon>Sordariomycetes</taxon>
        <taxon>Hypocreomycetidae</taxon>
        <taxon>Hypocreales</taxon>
        <taxon>Hypocreaceae</taxon>
        <taxon>Trichoderma</taxon>
    </lineage>
</organism>
<feature type="compositionally biased region" description="Acidic residues" evidence="1">
    <location>
        <begin position="551"/>
        <end position="562"/>
    </location>
</feature>
<feature type="compositionally biased region" description="Pro residues" evidence="1">
    <location>
        <begin position="650"/>
        <end position="669"/>
    </location>
</feature>
<proteinExistence type="predicted"/>
<feature type="region of interest" description="Disordered" evidence="1">
    <location>
        <begin position="228"/>
        <end position="308"/>
    </location>
</feature>
<feature type="compositionally biased region" description="Acidic residues" evidence="1">
    <location>
        <begin position="258"/>
        <end position="281"/>
    </location>
</feature>
<evidence type="ECO:0000313" key="4">
    <source>
        <dbReference type="Proteomes" id="UP000240760"/>
    </source>
</evidence>
<evidence type="ECO:0000313" key="3">
    <source>
        <dbReference type="EMBL" id="PTB74350.1"/>
    </source>
</evidence>
<feature type="compositionally biased region" description="Polar residues" evidence="1">
    <location>
        <begin position="869"/>
        <end position="894"/>
    </location>
</feature>
<feature type="compositionally biased region" description="Acidic residues" evidence="1">
    <location>
        <begin position="721"/>
        <end position="739"/>
    </location>
</feature>
<feature type="domain" description="Telomeric single stranded DNA binding POT1/Cdc13" evidence="2">
    <location>
        <begin position="1510"/>
        <end position="1647"/>
    </location>
</feature>
<dbReference type="SUPFAM" id="SSF50249">
    <property type="entry name" value="Nucleic acid-binding proteins"/>
    <property type="match status" value="1"/>
</dbReference>
<feature type="region of interest" description="Disordered" evidence="1">
    <location>
        <begin position="374"/>
        <end position="435"/>
    </location>
</feature>
<reference evidence="3 4" key="1">
    <citation type="submission" date="2016-07" db="EMBL/GenBank/DDBJ databases">
        <title>Multiple horizontal gene transfer events from other fungi enriched the ability of initially mycotrophic Trichoderma (Ascomycota) to feed on dead plant biomass.</title>
        <authorList>
            <consortium name="DOE Joint Genome Institute"/>
            <person name="Aerts A."/>
            <person name="Atanasova L."/>
            <person name="Chenthamara K."/>
            <person name="Zhang J."/>
            <person name="Grujic M."/>
            <person name="Henrissat B."/>
            <person name="Kuo A."/>
            <person name="Salamov A."/>
            <person name="Lipzen A."/>
            <person name="Labutti K."/>
            <person name="Barry K."/>
            <person name="Miao Y."/>
            <person name="Rahimi M.J."/>
            <person name="Shen Q."/>
            <person name="Grigoriev I.V."/>
            <person name="Kubicek C.P."/>
            <person name="Druzhinina I.S."/>
        </authorList>
    </citation>
    <scope>NUCLEOTIDE SEQUENCE [LARGE SCALE GENOMIC DNA]</scope>
    <source>
        <strain evidence="3 4">ATCC 18648</strain>
    </source>
</reference>
<dbReference type="CDD" id="cd04497">
    <property type="entry name" value="hPOT1_OB1_like"/>
    <property type="match status" value="1"/>
</dbReference>
<feature type="compositionally biased region" description="Basic and acidic residues" evidence="1">
    <location>
        <begin position="1428"/>
        <end position="1454"/>
    </location>
</feature>
<dbReference type="GO" id="GO:0000781">
    <property type="term" value="C:chromosome, telomeric region"/>
    <property type="evidence" value="ECO:0007669"/>
    <property type="project" value="InterPro"/>
</dbReference>
<feature type="compositionally biased region" description="Acidic residues" evidence="1">
    <location>
        <begin position="747"/>
        <end position="790"/>
    </location>
</feature>
<dbReference type="Gene3D" id="2.40.50.140">
    <property type="entry name" value="Nucleic acid-binding proteins"/>
    <property type="match status" value="1"/>
</dbReference>
<feature type="compositionally biased region" description="Low complexity" evidence="1">
    <location>
        <begin position="1089"/>
        <end position="1104"/>
    </location>
</feature>
<feature type="compositionally biased region" description="Basic and acidic residues" evidence="1">
    <location>
        <begin position="700"/>
        <end position="720"/>
    </location>
</feature>
<accession>A0A2T4BYD7</accession>
<sequence>MASDEIPPDLLRTAEATPIAKLSPAIADVDAVVVEGVVTVTWPYSILRKSVAFILAERDPLHRRDKGQLRVEFDGPAGKALAGSGLGGGDEVRLSLNGARWEETQASVMRPGILEWQLRFSNRLLLKVRRADTHEVDTIEVDAADDEGGQELPEQLREPSPTPSIELQHGLFATPLPRTPLSTIPQKRYAYETLGAGEYASPAFIKRARVSYGSLFEGGFDIFDEEEPAKKTKKKRKPRFSMGPTAWRYASRSPTPEVEQEESAEEEDEAEAKADDDEAPVVEEQTAKPVETVQEPPASQPQPVMVDQGCQTRELSSSPTRGVQIIAESRSTGVILQPTPTHPWKHTDVDDVVQEPSPISFDFAVAHDVHPLMHEPETLGQPGAHVPHTSFDMSMDLDPSLQSHNVDAQHSHRQPTYDLAATEAPPHRPQESGAHDAQLHGLAWAAEALAPEYSAVPHQSAHNFPQASFDRSSYTLRASPSDETQTMVSSAHHGYIRADEAQRVASSSLEQENGVKPNKSYPERYEDDAETATVTATLGRESRSSPPQEETNTDESEEDEDEAAPHRYYDWNTGRWREGYPDEEDDEQHYDGYDEEDDELEEDDDDDDDDGEGDEDEEDDSQGSDAQSDSEVESEEGETEPQGYHQTMHPMPPTHRPYLQPPKPTPAPSKEPIFISLLSDDEDDADNAPVTTQPTQPTQPKEEPSEERVLYDHDDIRDHPDEEEDEEVGDEPIGEDIDDYINKDVEENIDDDVEEDIDEDVEDNRDDNQDETMDDNLGDVGEETDMEEVTETGMVATDASSRRSSRISQLDGADDSTEHREESAMHKTPHLEMDHPNLILSPKADKQPQQSADVAGDVEQVQGQDELPTASSPSDGRQQRQQDLAAVSTTTNEEITSDVVRDTSTHPSPEPLLIKTTSIIIEEKDEVSASEQNTVQEQEQPAESLEAQDTTAAEEPSIGAPDEPEEILDEAETLSQQVTGNDDLVMEDLPSNTLEVETSAVAVEVEVEVEVTAIEQDVEMEDDVQSQLIEEAESFLHEEDDQPGTDVTSKATGEIEMVAPSSPPDTRTEPAHGVPAADLPLEEQETTEQLETTEPLPTLPGTQQEDYKKGHDLVDMVQSEVPPNEEETDQSVDEDVDEDVDDEYEDADDGVNEGADEDFEDAREGEDDGDDDDLAIQQQLFSETQHYASPLRTRDADHAGQASLHLPETIAEIDESQQSPQSQQQNTQENSPQSQHSHHLHHNHHDHNSHHHHIEHCSHDRSPRRAGTEMSITLQSLRSHCRAKRLSSGSVESLSTDPSVLLARGSPTMAHRQCLLGDGDSLPQRSPRSPRTRVEHTDPSVALAKSSPRESVSPKQAEATPSLRARRGVRGSDASVILAQSFSTPSELSPASPTSSFKAGQRRTEKPDMSVQLAAASFSKGAQQPSQHQEDHAGTDDVLDGAHVDSAAPRRDATPEQTVAGGHNLRSPRKPAASSSFKAPSVAGSVAEEGNVATLKLQLLRTLRTKLPDCLPLKSLRTSLTKTADILAVATLTPRQPHRPKHGPRDYMLELHLTDPSVAPTSVSVAHIFRPHQASLPTVQAGDVVLLRRVQVVSMQGRGFGVRAGEASAWAVFEKGDEEMLPQIKGPPVEVAEEEIEYVLGLRRWWGLQDDKSLAKIDKANQKMLQAVKDDTK</sequence>
<feature type="compositionally biased region" description="Acidic residues" evidence="1">
    <location>
        <begin position="1123"/>
        <end position="1173"/>
    </location>
</feature>
<dbReference type="STRING" id="983965.A0A2T4BYD7"/>
<dbReference type="OrthoDB" id="5363079at2759"/>
<dbReference type="GO" id="GO:0003677">
    <property type="term" value="F:DNA binding"/>
    <property type="evidence" value="ECO:0007669"/>
    <property type="project" value="InterPro"/>
</dbReference>
<feature type="compositionally biased region" description="Basic and acidic residues" evidence="1">
    <location>
        <begin position="1255"/>
        <end position="1267"/>
    </location>
</feature>
<dbReference type="Pfam" id="PF02765">
    <property type="entry name" value="POT1"/>
    <property type="match status" value="1"/>
</dbReference>
<dbReference type="SMART" id="SM00976">
    <property type="entry name" value="Telo_bind"/>
    <property type="match status" value="1"/>
</dbReference>
<feature type="compositionally biased region" description="Basic and acidic residues" evidence="1">
    <location>
        <begin position="425"/>
        <end position="435"/>
    </location>
</feature>
<feature type="region of interest" description="Disordered" evidence="1">
    <location>
        <begin position="503"/>
        <end position="992"/>
    </location>
</feature>
<feature type="compositionally biased region" description="Basic and acidic residues" evidence="1">
    <location>
        <begin position="816"/>
        <end position="835"/>
    </location>
</feature>
<gene>
    <name evidence="3" type="ORF">M440DRAFT_1403710</name>
</gene>
<feature type="compositionally biased region" description="Acidic residues" evidence="1">
    <location>
        <begin position="962"/>
        <end position="972"/>
    </location>
</feature>
<feature type="compositionally biased region" description="Basic residues" evidence="1">
    <location>
        <begin position="1236"/>
        <end position="1254"/>
    </location>
</feature>
<feature type="region of interest" description="Disordered" evidence="1">
    <location>
        <begin position="1214"/>
        <end position="1268"/>
    </location>
</feature>
<feature type="region of interest" description="Disordered" evidence="1">
    <location>
        <begin position="1312"/>
        <end position="1369"/>
    </location>
</feature>
<keyword evidence="4" id="KW-1185">Reference proteome</keyword>
<protein>
    <recommendedName>
        <fullName evidence="2">Telomeric single stranded DNA binding POT1/Cdc13 domain-containing protein</fullName>
    </recommendedName>
</protein>
<feature type="region of interest" description="Disordered" evidence="1">
    <location>
        <begin position="1381"/>
        <end position="1477"/>
    </location>
</feature>
<feature type="compositionally biased region" description="Low complexity" evidence="1">
    <location>
        <begin position="1216"/>
        <end position="1235"/>
    </location>
</feature>
<feature type="compositionally biased region" description="Basic and acidic residues" evidence="1">
    <location>
        <begin position="1105"/>
        <end position="1114"/>
    </location>
</feature>